<dbReference type="GO" id="GO:0004813">
    <property type="term" value="F:alanine-tRNA ligase activity"/>
    <property type="evidence" value="ECO:0007669"/>
    <property type="project" value="TreeGrafter"/>
</dbReference>
<proteinExistence type="predicted"/>
<keyword evidence="4" id="KW-1185">Reference proteome</keyword>
<dbReference type="FunFam" id="3.10.310.40:FF:000003">
    <property type="entry name" value="Alanine--tRNA ligase"/>
    <property type="match status" value="1"/>
</dbReference>
<dbReference type="AlphaFoldDB" id="A0AAN9QP06"/>
<dbReference type="Proteomes" id="UP001374584">
    <property type="component" value="Unassembled WGS sequence"/>
</dbReference>
<comment type="caution">
    <text evidence="3">The sequence shown here is derived from an EMBL/GenBank/DDBJ whole genome shotgun (WGS) entry which is preliminary data.</text>
</comment>
<reference evidence="3 4" key="1">
    <citation type="submission" date="2024-01" db="EMBL/GenBank/DDBJ databases">
        <title>The genomes of 5 underutilized Papilionoideae crops provide insights into root nodulation and disease resistanc.</title>
        <authorList>
            <person name="Jiang F."/>
        </authorList>
    </citation>
    <scope>NUCLEOTIDE SEQUENCE [LARGE SCALE GENOMIC DNA]</scope>
    <source>
        <strain evidence="3">JINMINGXINNONG_FW02</strain>
        <tissue evidence="3">Leaves</tissue>
    </source>
</reference>
<dbReference type="EMBL" id="JAYMYR010000009">
    <property type="protein sequence ID" value="KAK7341331.1"/>
    <property type="molecule type" value="Genomic_DNA"/>
</dbReference>
<accession>A0AAN9QP06</accession>
<dbReference type="GO" id="GO:0003676">
    <property type="term" value="F:nucleic acid binding"/>
    <property type="evidence" value="ECO:0007669"/>
    <property type="project" value="InterPro"/>
</dbReference>
<dbReference type="GO" id="GO:0009507">
    <property type="term" value="C:chloroplast"/>
    <property type="evidence" value="ECO:0007669"/>
    <property type="project" value="TreeGrafter"/>
</dbReference>
<dbReference type="Gene3D" id="3.10.310.40">
    <property type="match status" value="1"/>
</dbReference>
<dbReference type="InterPro" id="IPR050058">
    <property type="entry name" value="Ala-tRNA_ligase"/>
</dbReference>
<dbReference type="InterPro" id="IPR003156">
    <property type="entry name" value="DHHA1_dom"/>
</dbReference>
<name>A0AAN9QP06_PHACN</name>
<evidence type="ECO:0000313" key="4">
    <source>
        <dbReference type="Proteomes" id="UP001374584"/>
    </source>
</evidence>
<evidence type="ECO:0000256" key="1">
    <source>
        <dbReference type="SAM" id="Coils"/>
    </source>
</evidence>
<keyword evidence="1" id="KW-0175">Coiled coil</keyword>
<dbReference type="GO" id="GO:0005739">
    <property type="term" value="C:mitochondrion"/>
    <property type="evidence" value="ECO:0007669"/>
    <property type="project" value="TreeGrafter"/>
</dbReference>
<feature type="coiled-coil region" evidence="1">
    <location>
        <begin position="105"/>
        <end position="132"/>
    </location>
</feature>
<dbReference type="PANTHER" id="PTHR11777">
    <property type="entry name" value="ALANYL-TRNA SYNTHETASE"/>
    <property type="match status" value="1"/>
</dbReference>
<protein>
    <recommendedName>
        <fullName evidence="2">DHHA1 domain-containing protein</fullName>
    </recommendedName>
</protein>
<evidence type="ECO:0000313" key="3">
    <source>
        <dbReference type="EMBL" id="KAK7341331.1"/>
    </source>
</evidence>
<dbReference type="PANTHER" id="PTHR11777:SF9">
    <property type="entry name" value="ALANINE--TRNA LIGASE, CYTOPLASMIC"/>
    <property type="match status" value="1"/>
</dbReference>
<sequence length="269" mass="29584">MIEPENRKTQFCTSDERLAPTPVKILLTLLFPYRSGKTTINLVMNGCFINESRSQQHVNVNFIFYNECFQCPAKAWGKMVVCAAIVNVSSFKSNVETLSIPAAKKADIKNKIARLQDQVRKAQKQVAEENKRKAVIITAEKAELAASNGKAFCISRVDVGLDVAAVREAVTKAMDQKDLSVMVFSTDESTNKAVTAVPEKGDKGKLDVAEWLSNALGPRKGRCGKGKGGLATGQGTDAAHVNEAMDLAEKFKNTILFFYLFILHKKRLP</sequence>
<dbReference type="GO" id="GO:0002161">
    <property type="term" value="F:aminoacyl-tRNA deacylase activity"/>
    <property type="evidence" value="ECO:0007669"/>
    <property type="project" value="TreeGrafter"/>
</dbReference>
<dbReference type="Pfam" id="PF02272">
    <property type="entry name" value="DHHA1"/>
    <property type="match status" value="1"/>
</dbReference>
<dbReference type="GO" id="GO:0006419">
    <property type="term" value="P:alanyl-tRNA aminoacylation"/>
    <property type="evidence" value="ECO:0007669"/>
    <property type="project" value="TreeGrafter"/>
</dbReference>
<organism evidence="3 4">
    <name type="scientific">Phaseolus coccineus</name>
    <name type="common">Scarlet runner bean</name>
    <name type="synonym">Phaseolus multiflorus</name>
    <dbReference type="NCBI Taxonomy" id="3886"/>
    <lineage>
        <taxon>Eukaryota</taxon>
        <taxon>Viridiplantae</taxon>
        <taxon>Streptophyta</taxon>
        <taxon>Embryophyta</taxon>
        <taxon>Tracheophyta</taxon>
        <taxon>Spermatophyta</taxon>
        <taxon>Magnoliopsida</taxon>
        <taxon>eudicotyledons</taxon>
        <taxon>Gunneridae</taxon>
        <taxon>Pentapetalae</taxon>
        <taxon>rosids</taxon>
        <taxon>fabids</taxon>
        <taxon>Fabales</taxon>
        <taxon>Fabaceae</taxon>
        <taxon>Papilionoideae</taxon>
        <taxon>50 kb inversion clade</taxon>
        <taxon>NPAAA clade</taxon>
        <taxon>indigoferoid/millettioid clade</taxon>
        <taxon>Phaseoleae</taxon>
        <taxon>Phaseolus</taxon>
    </lineage>
</organism>
<evidence type="ECO:0000259" key="2">
    <source>
        <dbReference type="Pfam" id="PF02272"/>
    </source>
</evidence>
<gene>
    <name evidence="3" type="ORF">VNO80_24257</name>
</gene>
<feature type="domain" description="DHHA1" evidence="2">
    <location>
        <begin position="150"/>
        <end position="251"/>
    </location>
</feature>